<dbReference type="InterPro" id="IPR029787">
    <property type="entry name" value="Nucleotide_cyclase"/>
</dbReference>
<feature type="domain" description="EAL" evidence="8">
    <location>
        <begin position="591"/>
        <end position="843"/>
    </location>
</feature>
<dbReference type="Gene3D" id="3.10.580.10">
    <property type="entry name" value="CBS-domain"/>
    <property type="match status" value="2"/>
</dbReference>
<dbReference type="SUPFAM" id="SSF141868">
    <property type="entry name" value="EAL domain-like"/>
    <property type="match status" value="1"/>
</dbReference>
<evidence type="ECO:0000256" key="2">
    <source>
        <dbReference type="ARBA" id="ARBA00012282"/>
    </source>
</evidence>
<feature type="domain" description="CBS" evidence="10">
    <location>
        <begin position="86"/>
        <end position="142"/>
    </location>
</feature>
<evidence type="ECO:0000313" key="12">
    <source>
        <dbReference type="Proteomes" id="UP000321814"/>
    </source>
</evidence>
<dbReference type="AlphaFoldDB" id="A0A5C8LY85"/>
<dbReference type="Gene3D" id="3.20.20.450">
    <property type="entry name" value="EAL domain"/>
    <property type="match status" value="1"/>
</dbReference>
<evidence type="ECO:0000256" key="4">
    <source>
        <dbReference type="ARBA" id="ARBA00051114"/>
    </source>
</evidence>
<dbReference type="SUPFAM" id="SSF54631">
    <property type="entry name" value="CBS-domain pair"/>
    <property type="match status" value="2"/>
</dbReference>
<accession>A0A5C8LY85</accession>
<dbReference type="InterPro" id="IPR035919">
    <property type="entry name" value="EAL_sf"/>
</dbReference>
<dbReference type="CDD" id="cd01949">
    <property type="entry name" value="GGDEF"/>
    <property type="match status" value="1"/>
</dbReference>
<dbReference type="InterPro" id="IPR000644">
    <property type="entry name" value="CBS_dom"/>
</dbReference>
<evidence type="ECO:0000259" key="9">
    <source>
        <dbReference type="PROSITE" id="PS50887"/>
    </source>
</evidence>
<evidence type="ECO:0000256" key="5">
    <source>
        <dbReference type="PROSITE-ProRule" id="PRU00703"/>
    </source>
</evidence>
<name>A0A5C8LY85_9GAMM</name>
<organism evidence="11 12">
    <name type="scientific">Rheinheimera tangshanensis</name>
    <dbReference type="NCBI Taxonomy" id="400153"/>
    <lineage>
        <taxon>Bacteria</taxon>
        <taxon>Pseudomonadati</taxon>
        <taxon>Pseudomonadota</taxon>
        <taxon>Gammaproteobacteria</taxon>
        <taxon>Chromatiales</taxon>
        <taxon>Chromatiaceae</taxon>
        <taxon>Rheinheimera</taxon>
    </lineage>
</organism>
<comment type="catalytic activity">
    <reaction evidence="4">
        <text>3',3'-c-di-GMP + H2O = 5'-phosphoguanylyl(3'-&gt;5')guanosine + H(+)</text>
        <dbReference type="Rhea" id="RHEA:24902"/>
        <dbReference type="ChEBI" id="CHEBI:15377"/>
        <dbReference type="ChEBI" id="CHEBI:15378"/>
        <dbReference type="ChEBI" id="CHEBI:58754"/>
        <dbReference type="ChEBI" id="CHEBI:58805"/>
        <dbReference type="EC" id="3.1.4.52"/>
    </reaction>
    <physiologicalReaction direction="left-to-right" evidence="4">
        <dbReference type="Rhea" id="RHEA:24903"/>
    </physiologicalReaction>
</comment>
<protein>
    <recommendedName>
        <fullName evidence="2">cyclic-guanylate-specific phosphodiesterase</fullName>
        <ecNumber evidence="2">3.1.4.52</ecNumber>
    </recommendedName>
</protein>
<dbReference type="Pfam" id="PF00571">
    <property type="entry name" value="CBS"/>
    <property type="match status" value="3"/>
</dbReference>
<keyword evidence="12" id="KW-1185">Reference proteome</keyword>
<dbReference type="InterPro" id="IPR000160">
    <property type="entry name" value="GGDEF_dom"/>
</dbReference>
<gene>
    <name evidence="11" type="ORF">FU839_08315</name>
</gene>
<dbReference type="PROSITE" id="PS51371">
    <property type="entry name" value="CBS"/>
    <property type="match status" value="3"/>
</dbReference>
<keyword evidence="5" id="KW-0129">CBS domain</keyword>
<dbReference type="InterPro" id="IPR000700">
    <property type="entry name" value="PAS-assoc_C"/>
</dbReference>
<feature type="domain" description="CBS" evidence="10">
    <location>
        <begin position="217"/>
        <end position="274"/>
    </location>
</feature>
<keyword evidence="3" id="KW-0973">c-di-GMP</keyword>
<dbReference type="InterPro" id="IPR043128">
    <property type="entry name" value="Rev_trsase/Diguanyl_cyclase"/>
</dbReference>
<dbReference type="InterPro" id="IPR035965">
    <property type="entry name" value="PAS-like_dom_sf"/>
</dbReference>
<dbReference type="PANTHER" id="PTHR44757:SF2">
    <property type="entry name" value="BIOFILM ARCHITECTURE MAINTENANCE PROTEIN MBAA"/>
    <property type="match status" value="1"/>
</dbReference>
<evidence type="ECO:0000256" key="1">
    <source>
        <dbReference type="ARBA" id="ARBA00001946"/>
    </source>
</evidence>
<dbReference type="InterPro" id="IPR000014">
    <property type="entry name" value="PAS"/>
</dbReference>
<dbReference type="FunFam" id="3.20.20.450:FF:000001">
    <property type="entry name" value="Cyclic di-GMP phosphodiesterase yahA"/>
    <property type="match status" value="1"/>
</dbReference>
<evidence type="ECO:0000259" key="8">
    <source>
        <dbReference type="PROSITE" id="PS50883"/>
    </source>
</evidence>
<evidence type="ECO:0000259" key="6">
    <source>
        <dbReference type="PROSITE" id="PS50112"/>
    </source>
</evidence>
<dbReference type="RefSeq" id="WP_147903984.1">
    <property type="nucleotide sequence ID" value="NZ_BAAAGC010000007.1"/>
</dbReference>
<dbReference type="InterPro" id="IPR046342">
    <property type="entry name" value="CBS_dom_sf"/>
</dbReference>
<dbReference type="NCBIfam" id="TIGR00254">
    <property type="entry name" value="GGDEF"/>
    <property type="match status" value="1"/>
</dbReference>
<feature type="domain" description="CBS" evidence="10">
    <location>
        <begin position="22"/>
        <end position="82"/>
    </location>
</feature>
<sequence length="856" mass="95710">MNPPSSISLPSLSSGQTVAHVLQKNLICCEPQTSVQQAASLMRQHNISCILVKKNELILGIWTESDCKKLDLSAPSVLHQPVSQVMSCPVLSVPDRCSISEAAALMKQKNIRRLLVTDTMHQAIGIVTQTDLIHQQPLEHYLMLRDISSILVELPLSLQSELTVAQAAILMQQTQRDAAIVRFEHSGADAEYGIVTERDLVHFVATERTLCTLAEVATRPLLTLPLRSSLLQAVRLLREQGFRHLGVTDSYGQPVGLLSHNHILLNMEHLYISELKAALQARDKALRTSESSLRLAYKVIEASHDAVMITDARGIIQSVNPSFCKLTGYSADEALGQTPSLLSSGQHDQLFYQQMWQGLQQQGYWQGEIWNKRKNGEIYPEWLSISAVRNDQGAINQYAAIFSDITERKKREQKIHELAYFDELTGLANRRLFQDRLEQALANAKRHHHQLAVLFLDLDLFKRINDTLGHQAGDEALRQVAKRLQKASRAGESVARLGGDEFTMLVPECEAKEEIVKLAQRIVAQFELPFQIQQNELALTTSVGISIYPQHGHTASELLKCADAAMYQAKESGRNNYSIYNSSLGQRHDQALQLEQALRKALSQQQLQVHYQPKVELKTGQLHSLEALVRWKDQELGQVAPADFIPIAETLGLIHQLGQQVLRQVCHQLQQWGPLAVPVAVNISAKELADPQFLSQLKQILAESEVDPQLLELEITESCLLPERAAETQRVLQKLRQLGIRLAIDDFGTGYSSLSYLRHLPINCLKIDRSFIKTLPDNTNDRQITSAIIAMANAMGLDVIAEGVESQAQQEFLLSAGCQFGQGYWFGKAVDQSNILHLLRQAKQYPIRQGKVLITA</sequence>
<dbReference type="Pfam" id="PF13426">
    <property type="entry name" value="PAS_9"/>
    <property type="match status" value="1"/>
</dbReference>
<dbReference type="CDD" id="cd01948">
    <property type="entry name" value="EAL"/>
    <property type="match status" value="1"/>
</dbReference>
<dbReference type="OrthoDB" id="8553030at2"/>
<dbReference type="Pfam" id="PF00990">
    <property type="entry name" value="GGDEF"/>
    <property type="match status" value="1"/>
</dbReference>
<comment type="caution">
    <text evidence="11">The sequence shown here is derived from an EMBL/GenBank/DDBJ whole genome shotgun (WGS) entry which is preliminary data.</text>
</comment>
<dbReference type="SMART" id="SM00091">
    <property type="entry name" value="PAS"/>
    <property type="match status" value="1"/>
</dbReference>
<dbReference type="GO" id="GO:0071111">
    <property type="term" value="F:cyclic-guanylate-specific phosphodiesterase activity"/>
    <property type="evidence" value="ECO:0007669"/>
    <property type="project" value="UniProtKB-EC"/>
</dbReference>
<proteinExistence type="predicted"/>
<feature type="domain" description="GGDEF" evidence="9">
    <location>
        <begin position="449"/>
        <end position="582"/>
    </location>
</feature>
<evidence type="ECO:0000259" key="10">
    <source>
        <dbReference type="PROSITE" id="PS51371"/>
    </source>
</evidence>
<dbReference type="SUPFAM" id="SSF55785">
    <property type="entry name" value="PYP-like sensor domain (PAS domain)"/>
    <property type="match status" value="1"/>
</dbReference>
<dbReference type="SMART" id="SM00116">
    <property type="entry name" value="CBS"/>
    <property type="match status" value="4"/>
</dbReference>
<dbReference type="CDD" id="cd00130">
    <property type="entry name" value="PAS"/>
    <property type="match status" value="1"/>
</dbReference>
<dbReference type="FunFam" id="3.30.70.270:FF:000001">
    <property type="entry name" value="Diguanylate cyclase domain protein"/>
    <property type="match status" value="1"/>
</dbReference>
<evidence type="ECO:0000259" key="7">
    <source>
        <dbReference type="PROSITE" id="PS50113"/>
    </source>
</evidence>
<feature type="domain" description="PAS" evidence="6">
    <location>
        <begin position="292"/>
        <end position="338"/>
    </location>
</feature>
<dbReference type="SUPFAM" id="SSF55073">
    <property type="entry name" value="Nucleotide cyclase"/>
    <property type="match status" value="1"/>
</dbReference>
<reference evidence="11 12" key="1">
    <citation type="submission" date="2019-08" db="EMBL/GenBank/DDBJ databases">
        <title>Draft genome analysis of Rheinheimera tangshanensis isolated from the roots of fresh rice plants (Oryza sativa).</title>
        <authorList>
            <person name="Yu Q."/>
            <person name="Qi Y."/>
            <person name="Zhang H."/>
            <person name="Pu J."/>
        </authorList>
    </citation>
    <scope>NUCLEOTIDE SEQUENCE [LARGE SCALE GENOMIC DNA]</scope>
    <source>
        <strain evidence="11 12">JA3-B52</strain>
    </source>
</reference>
<evidence type="ECO:0000313" key="11">
    <source>
        <dbReference type="EMBL" id="TXK81113.1"/>
    </source>
</evidence>
<dbReference type="InterPro" id="IPR001610">
    <property type="entry name" value="PAC"/>
</dbReference>
<dbReference type="GO" id="GO:0071732">
    <property type="term" value="P:cellular response to nitric oxide"/>
    <property type="evidence" value="ECO:0007669"/>
    <property type="project" value="UniProtKB-ARBA"/>
</dbReference>
<feature type="domain" description="PAC" evidence="7">
    <location>
        <begin position="365"/>
        <end position="417"/>
    </location>
</feature>
<dbReference type="Gene3D" id="3.30.450.20">
    <property type="entry name" value="PAS domain"/>
    <property type="match status" value="1"/>
</dbReference>
<dbReference type="Proteomes" id="UP000321814">
    <property type="component" value="Unassembled WGS sequence"/>
</dbReference>
<dbReference type="PROSITE" id="PS50112">
    <property type="entry name" value="PAS"/>
    <property type="match status" value="1"/>
</dbReference>
<dbReference type="EC" id="3.1.4.52" evidence="2"/>
<dbReference type="SMART" id="SM00052">
    <property type="entry name" value="EAL"/>
    <property type="match status" value="1"/>
</dbReference>
<dbReference type="PROSITE" id="PS50887">
    <property type="entry name" value="GGDEF"/>
    <property type="match status" value="1"/>
</dbReference>
<dbReference type="NCBIfam" id="TIGR00229">
    <property type="entry name" value="sensory_box"/>
    <property type="match status" value="1"/>
</dbReference>
<dbReference type="Pfam" id="PF00563">
    <property type="entry name" value="EAL"/>
    <property type="match status" value="1"/>
</dbReference>
<dbReference type="PROSITE" id="PS50883">
    <property type="entry name" value="EAL"/>
    <property type="match status" value="1"/>
</dbReference>
<dbReference type="InterPro" id="IPR001633">
    <property type="entry name" value="EAL_dom"/>
</dbReference>
<dbReference type="SMART" id="SM00267">
    <property type="entry name" value="GGDEF"/>
    <property type="match status" value="1"/>
</dbReference>
<dbReference type="InterPro" id="IPR052155">
    <property type="entry name" value="Biofilm_reg_signaling"/>
</dbReference>
<comment type="cofactor">
    <cofactor evidence="1">
        <name>Mg(2+)</name>
        <dbReference type="ChEBI" id="CHEBI:18420"/>
    </cofactor>
</comment>
<evidence type="ECO:0000256" key="3">
    <source>
        <dbReference type="ARBA" id="ARBA00022636"/>
    </source>
</evidence>
<dbReference type="SMART" id="SM00086">
    <property type="entry name" value="PAC"/>
    <property type="match status" value="1"/>
</dbReference>
<dbReference type="PROSITE" id="PS50113">
    <property type="entry name" value="PAC"/>
    <property type="match status" value="1"/>
</dbReference>
<dbReference type="Gene3D" id="3.30.70.270">
    <property type="match status" value="1"/>
</dbReference>
<dbReference type="PANTHER" id="PTHR44757">
    <property type="entry name" value="DIGUANYLATE CYCLASE DGCP"/>
    <property type="match status" value="1"/>
</dbReference>
<dbReference type="EMBL" id="VRLR01000004">
    <property type="protein sequence ID" value="TXK81113.1"/>
    <property type="molecule type" value="Genomic_DNA"/>
</dbReference>